<accession>A0ABW7KRI9</accession>
<keyword evidence="1" id="KW-0812">Transmembrane</keyword>
<evidence type="ECO:0000313" key="4">
    <source>
        <dbReference type="EMBL" id="MFH5243671.1"/>
    </source>
</evidence>
<name>A0ABW7KRI9_9NOCA</name>
<feature type="transmembrane region" description="Helical" evidence="1">
    <location>
        <begin position="12"/>
        <end position="36"/>
    </location>
</feature>
<keyword evidence="1" id="KW-1133">Transmembrane helix</keyword>
<gene>
    <name evidence="4" type="ORF">ACHIPV_17575</name>
    <name evidence="3" type="ORF">ACHIRB_29940</name>
</gene>
<keyword evidence="6" id="KW-1185">Reference proteome</keyword>
<dbReference type="CDD" id="cd06259">
    <property type="entry name" value="YdcF-like"/>
    <property type="match status" value="1"/>
</dbReference>
<dbReference type="EMBL" id="JBIMSP010000029">
    <property type="protein sequence ID" value="MFH5243671.1"/>
    <property type="molecule type" value="Genomic_DNA"/>
</dbReference>
<evidence type="ECO:0000313" key="5">
    <source>
        <dbReference type="Proteomes" id="UP001609176"/>
    </source>
</evidence>
<dbReference type="RefSeq" id="WP_395125213.1">
    <property type="nucleotide sequence ID" value="NZ_JBIMSN010000158.1"/>
</dbReference>
<keyword evidence="1" id="KW-0472">Membrane</keyword>
<evidence type="ECO:0000313" key="6">
    <source>
        <dbReference type="Proteomes" id="UP001609219"/>
    </source>
</evidence>
<dbReference type="Proteomes" id="UP001609219">
    <property type="component" value="Unassembled WGS sequence"/>
</dbReference>
<dbReference type="Pfam" id="PF02698">
    <property type="entry name" value="DUF218"/>
    <property type="match status" value="1"/>
</dbReference>
<reference evidence="5 6" key="1">
    <citation type="submission" date="2024-10" db="EMBL/GenBank/DDBJ databases">
        <authorList>
            <person name="Riesco R."/>
        </authorList>
    </citation>
    <scope>NUCLEOTIDE SEQUENCE [LARGE SCALE GENOMIC DNA]</scope>
    <source>
        <strain evidence="4 5">NCIMB 15448</strain>
        <strain evidence="3 6">NCIMB 15450</strain>
    </source>
</reference>
<evidence type="ECO:0000256" key="1">
    <source>
        <dbReference type="SAM" id="Phobius"/>
    </source>
</evidence>
<dbReference type="InterPro" id="IPR003848">
    <property type="entry name" value="DUF218"/>
</dbReference>
<sequence>MTPSAPQRSKRRLLRCAVVFIVVVLALVGAGFPVFVRPQIDPLQRADVILVLGGYGTDRYTYGIELARRGYAPVVLFSNPYGPDTDIDEVREPCEFPPEGIALECFAPDPATTKGEARELRQLSEERGWTSVIVVTYLPHISRARYIIEQCFDGDVVMTPSREELSIGYWAWAYLYQTAGYVRALGNRSC</sequence>
<proteinExistence type="predicted"/>
<feature type="domain" description="DUF218" evidence="2">
    <location>
        <begin position="47"/>
        <end position="161"/>
    </location>
</feature>
<evidence type="ECO:0000259" key="2">
    <source>
        <dbReference type="Pfam" id="PF02698"/>
    </source>
</evidence>
<protein>
    <submittedName>
        <fullName evidence="4">YdcF family protein</fullName>
    </submittedName>
</protein>
<comment type="caution">
    <text evidence="4">The sequence shown here is derived from an EMBL/GenBank/DDBJ whole genome shotgun (WGS) entry which is preliminary data.</text>
</comment>
<dbReference type="Proteomes" id="UP001609176">
    <property type="component" value="Unassembled WGS sequence"/>
</dbReference>
<dbReference type="EMBL" id="JBIMSN010000158">
    <property type="protein sequence ID" value="MFH5232758.1"/>
    <property type="molecule type" value="Genomic_DNA"/>
</dbReference>
<organism evidence="4 5">
    <name type="scientific">Antrihabitans spumae</name>
    <dbReference type="NCBI Taxonomy" id="3373370"/>
    <lineage>
        <taxon>Bacteria</taxon>
        <taxon>Bacillati</taxon>
        <taxon>Actinomycetota</taxon>
        <taxon>Actinomycetes</taxon>
        <taxon>Mycobacteriales</taxon>
        <taxon>Nocardiaceae</taxon>
        <taxon>Antrihabitans</taxon>
    </lineage>
</organism>
<evidence type="ECO:0000313" key="3">
    <source>
        <dbReference type="EMBL" id="MFH5232758.1"/>
    </source>
</evidence>